<accession>A0A7U0GBW1</accession>
<gene>
    <name evidence="1" type="ORF">vBKpMFBKp24_299</name>
</gene>
<organism evidence="1 2">
    <name type="scientific">Klebsiella phage vB_KpM_FBKp24</name>
    <dbReference type="NCBI Taxonomy" id="2801834"/>
    <lineage>
        <taxon>Viruses</taxon>
        <taxon>Duplodnaviria</taxon>
        <taxon>Heunggongvirae</taxon>
        <taxon>Uroviricota</taxon>
        <taxon>Caudoviricetes</taxon>
        <taxon>Chimalliviridae</taxon>
        <taxon>Maaswegvirus</taxon>
        <taxon>Maaswegvirus Kp24</taxon>
    </lineage>
</organism>
<reference evidence="1 2" key="1">
    <citation type="submission" date="2020-12" db="EMBL/GenBank/DDBJ databases">
        <title>Genomic characterization of four novel bacteriophages infecting Klebsiella pneumoniae.</title>
        <authorList>
            <person name="Estrada Bonilla B."/>
            <person name="Costa A.R."/>
            <person name="van Rossum T."/>
            <person name="Hagedoorn S."/>
            <person name="Wallinga H."/>
            <person name="Xiao M."/>
            <person name="Song W."/>
            <person name="Haas P.-J."/>
            <person name="Nobrega F.L."/>
            <person name="Brouns S.J.J."/>
        </authorList>
    </citation>
    <scope>NUCLEOTIDE SEQUENCE [LARGE SCALE GENOMIC DNA]</scope>
</reference>
<sequence length="81" mass="9338">MFTPRHVLLEALDEALSFVPDDNLPLVTEAALLLSNLLPPWDNKVYYHRPVESLLMRSMAFDSVVEDKFYSEQDVLNTNIE</sequence>
<name>A0A7U0GBW1_9CAUD</name>
<evidence type="ECO:0000313" key="1">
    <source>
        <dbReference type="EMBL" id="QQV92330.1"/>
    </source>
</evidence>
<keyword evidence="2" id="KW-1185">Reference proteome</keyword>
<dbReference type="EMBL" id="MW394391">
    <property type="protein sequence ID" value="QQV92330.1"/>
    <property type="molecule type" value="Genomic_DNA"/>
</dbReference>
<proteinExistence type="predicted"/>
<dbReference type="Proteomes" id="UP000596381">
    <property type="component" value="Segment"/>
</dbReference>
<protein>
    <submittedName>
        <fullName evidence="1">Uncharacterized protein</fullName>
    </submittedName>
</protein>
<evidence type="ECO:0000313" key="2">
    <source>
        <dbReference type="Proteomes" id="UP000596381"/>
    </source>
</evidence>